<gene>
    <name evidence="1" type="ordered locus">cce_0059</name>
</gene>
<dbReference type="HOGENOM" id="CLU_1452205_0_0_3"/>
<evidence type="ECO:0000313" key="2">
    <source>
        <dbReference type="Proteomes" id="UP000001203"/>
    </source>
</evidence>
<dbReference type="KEGG" id="cyt:cce_0059"/>
<reference evidence="1 2" key="1">
    <citation type="journal article" date="2008" name="Proc. Natl. Acad. Sci. U.S.A.">
        <title>The genome of Cyanothece 51142, a unicellular diazotrophic cyanobacterium important in the marine nitrogen cycle.</title>
        <authorList>
            <person name="Welsh E.A."/>
            <person name="Liberton M."/>
            <person name="Stoeckel J."/>
            <person name="Loh T."/>
            <person name="Elvitigala T."/>
            <person name="Wang C."/>
            <person name="Wollam A."/>
            <person name="Fulton R.S."/>
            <person name="Clifton S.W."/>
            <person name="Jacobs J.M."/>
            <person name="Aurora R."/>
            <person name="Ghosh B.K."/>
            <person name="Sherman L.A."/>
            <person name="Smith R.D."/>
            <person name="Wilson R.K."/>
            <person name="Pakrasi H.B."/>
        </authorList>
    </citation>
    <scope>NUCLEOTIDE SEQUENCE [LARGE SCALE GENOMIC DNA]</scope>
    <source>
        <strain evidence="2">ATCC 51142 / BH68</strain>
    </source>
</reference>
<dbReference type="EMBL" id="CP000806">
    <property type="protein sequence ID" value="ACB49411.1"/>
    <property type="molecule type" value="Genomic_DNA"/>
</dbReference>
<dbReference type="RefSeq" id="WP_009543139.1">
    <property type="nucleotide sequence ID" value="NC_010546.1"/>
</dbReference>
<organism evidence="1 2">
    <name type="scientific">Crocosphaera subtropica (strain ATCC 51142 / BH68)</name>
    <name type="common">Cyanothece sp. (strain ATCC 51142)</name>
    <dbReference type="NCBI Taxonomy" id="43989"/>
    <lineage>
        <taxon>Bacteria</taxon>
        <taxon>Bacillati</taxon>
        <taxon>Cyanobacteriota</taxon>
        <taxon>Cyanophyceae</taxon>
        <taxon>Oscillatoriophycideae</taxon>
        <taxon>Chroococcales</taxon>
        <taxon>Aphanothecaceae</taxon>
        <taxon>Crocosphaera</taxon>
        <taxon>Crocosphaera subtropica</taxon>
    </lineage>
</organism>
<protein>
    <submittedName>
        <fullName evidence="1">Uncharacterized protein</fullName>
    </submittedName>
</protein>
<proteinExistence type="predicted"/>
<dbReference type="AlphaFoldDB" id="B1WYI1"/>
<sequence length="186" mass="22030">MFNYTYLLNIGLYYSNAFKISFGNGSSKFSGTVNSPAHKPNGRNSLLKIKSLSDFYQRISAYSDYVVYNVLKTLCYDLVRLEYDINYFGDEEIYYVLEWEEYLEECLKVFHELESFLSKNKCLTIEKCQYSNYDKYMTAKYHDPEKHRLNEAITEFFTPGYDDSLVNEVLSDIASRYTGRNYFLNY</sequence>
<dbReference type="OrthoDB" id="10017314at2"/>
<dbReference type="STRING" id="43989.cce_0059"/>
<keyword evidence="2" id="KW-1185">Reference proteome</keyword>
<dbReference type="Proteomes" id="UP000001203">
    <property type="component" value="Chromosome circular"/>
</dbReference>
<name>B1WYI1_CROS5</name>
<evidence type="ECO:0000313" key="1">
    <source>
        <dbReference type="EMBL" id="ACB49411.1"/>
    </source>
</evidence>
<accession>B1WYI1</accession>